<evidence type="ECO:0000313" key="7">
    <source>
        <dbReference type="Proteomes" id="UP000321514"/>
    </source>
</evidence>
<protein>
    <submittedName>
        <fullName evidence="4">Choloylglycine hydrolase</fullName>
    </submittedName>
</protein>
<dbReference type="InterPro" id="IPR029055">
    <property type="entry name" value="Ntn_hydrolases_N"/>
</dbReference>
<comment type="caution">
    <text evidence="4">The sequence shown here is derived from an EMBL/GenBank/DDBJ whole genome shotgun (WGS) entry which is preliminary data.</text>
</comment>
<dbReference type="RefSeq" id="WP_074959149.1">
    <property type="nucleotide sequence ID" value="NZ_BJXR01000073.1"/>
</dbReference>
<keyword evidence="6" id="KW-1185">Reference proteome</keyword>
<sequence length="341" mass="37252">MCTDFLVVASDKSVVNGRSMEFGVDLNSKLLVRAPGSKFASPSPTGLTNGLSWTSKYGYVGLTGKGDLPFIVDGLNTEGLSTGCLWLPDSRYPKVTENSKALALAYFAGWALGNFATVAEVRGALEKGEAQVWEADWLAQYLPLHFPIHDAQGNSLVVEFLDGVMHLHDNPVAVLTNAPPFPFQLKNLREYVGLSPWDAKKVELGSESFAQPGHGSGLRGLPGDPMPPSRFVRATYLKNFARPVANAAEATSLAFHLLNTVDIPRGTVRALNENTQKEEDDYTQWTVVKDLTHNVFNVRFYEDQLIYSVNLKSLDFQAANGKTFAVPSSPASIDITDKLTR</sequence>
<dbReference type="PANTHER" id="PTHR35527">
    <property type="entry name" value="CHOLOYLGLYCINE HYDROLASE"/>
    <property type="match status" value="1"/>
</dbReference>
<dbReference type="AlphaFoldDB" id="A0A511TIM6"/>
<evidence type="ECO:0000313" key="4">
    <source>
        <dbReference type="EMBL" id="GEN13058.1"/>
    </source>
</evidence>
<dbReference type="EMBL" id="FOIB01000016">
    <property type="protein sequence ID" value="SEU41048.1"/>
    <property type="molecule type" value="Genomic_DNA"/>
</dbReference>
<proteinExistence type="inferred from homology"/>
<dbReference type="InterPro" id="IPR052193">
    <property type="entry name" value="Peptidase_C59"/>
</dbReference>
<organism evidence="4 7">
    <name type="scientific">Myxococcus fulvus</name>
    <dbReference type="NCBI Taxonomy" id="33"/>
    <lineage>
        <taxon>Bacteria</taxon>
        <taxon>Pseudomonadati</taxon>
        <taxon>Myxococcota</taxon>
        <taxon>Myxococcia</taxon>
        <taxon>Myxococcales</taxon>
        <taxon>Cystobacterineae</taxon>
        <taxon>Myxococcaceae</taxon>
        <taxon>Myxococcus</taxon>
    </lineage>
</organism>
<dbReference type="GO" id="GO:0016787">
    <property type="term" value="F:hydrolase activity"/>
    <property type="evidence" value="ECO:0007669"/>
    <property type="project" value="UniProtKB-KW"/>
</dbReference>
<name>A0A511TIM6_MYXFU</name>
<comment type="similarity">
    <text evidence="1">Belongs to the peptidase C59 family.</text>
</comment>
<gene>
    <name evidence="4" type="ORF">MFU01_80950</name>
    <name evidence="5" type="ORF">SAMN05443572_11665</name>
</gene>
<dbReference type="STRING" id="1334629.MFUL124B02_41945"/>
<dbReference type="Proteomes" id="UP000183760">
    <property type="component" value="Unassembled WGS sequence"/>
</dbReference>
<accession>A0A511TIM6</accession>
<dbReference type="Proteomes" id="UP000321514">
    <property type="component" value="Unassembled WGS sequence"/>
</dbReference>
<reference evidence="4 7" key="2">
    <citation type="submission" date="2019-07" db="EMBL/GenBank/DDBJ databases">
        <title>Whole genome shotgun sequence of Myxococcus fulvus NBRC 100333.</title>
        <authorList>
            <person name="Hosoyama A."/>
            <person name="Uohara A."/>
            <person name="Ohji S."/>
            <person name="Ichikawa N."/>
        </authorList>
    </citation>
    <scope>NUCLEOTIDE SEQUENCE [LARGE SCALE GENOMIC DNA]</scope>
    <source>
        <strain evidence="4 7">NBRC 100333</strain>
    </source>
</reference>
<dbReference type="Gene3D" id="3.60.60.10">
    <property type="entry name" value="Penicillin V Acylase, Chain A"/>
    <property type="match status" value="1"/>
</dbReference>
<dbReference type="PANTHER" id="PTHR35527:SF2">
    <property type="entry name" value="HYDROLASE"/>
    <property type="match status" value="1"/>
</dbReference>
<reference evidence="5 6" key="1">
    <citation type="submission" date="2016-10" db="EMBL/GenBank/DDBJ databases">
        <authorList>
            <person name="Varghese N."/>
            <person name="Submissions S."/>
        </authorList>
    </citation>
    <scope>NUCLEOTIDE SEQUENCE [LARGE SCALE GENOMIC DNA]</scope>
    <source>
        <strain evidence="5 6">DSM 16525</strain>
    </source>
</reference>
<keyword evidence="2 4" id="KW-0378">Hydrolase</keyword>
<dbReference type="Pfam" id="PF02275">
    <property type="entry name" value="CBAH"/>
    <property type="match status" value="1"/>
</dbReference>
<dbReference type="EMBL" id="BJXR01000073">
    <property type="protein sequence ID" value="GEN13058.1"/>
    <property type="molecule type" value="Genomic_DNA"/>
</dbReference>
<dbReference type="OrthoDB" id="1265391at2"/>
<evidence type="ECO:0000313" key="6">
    <source>
        <dbReference type="Proteomes" id="UP000183760"/>
    </source>
</evidence>
<dbReference type="InterPro" id="IPR029132">
    <property type="entry name" value="CBAH/NAAA_C"/>
</dbReference>
<evidence type="ECO:0000259" key="3">
    <source>
        <dbReference type="Pfam" id="PF02275"/>
    </source>
</evidence>
<dbReference type="SUPFAM" id="SSF56235">
    <property type="entry name" value="N-terminal nucleophile aminohydrolases (Ntn hydrolases)"/>
    <property type="match status" value="1"/>
</dbReference>
<evidence type="ECO:0000256" key="2">
    <source>
        <dbReference type="ARBA" id="ARBA00022801"/>
    </source>
</evidence>
<evidence type="ECO:0000313" key="5">
    <source>
        <dbReference type="EMBL" id="SEU41048.1"/>
    </source>
</evidence>
<feature type="domain" description="Choloylglycine hydrolase/NAAA C-terminal" evidence="3">
    <location>
        <begin position="2"/>
        <end position="319"/>
    </location>
</feature>
<evidence type="ECO:0000256" key="1">
    <source>
        <dbReference type="ARBA" id="ARBA00006625"/>
    </source>
</evidence>